<dbReference type="AlphaFoldDB" id="A0A372LQA5"/>
<keyword evidence="1" id="KW-1133">Transmembrane helix</keyword>
<organism evidence="2 3">
    <name type="scientific">Peribacillus saganii</name>
    <dbReference type="NCBI Taxonomy" id="2303992"/>
    <lineage>
        <taxon>Bacteria</taxon>
        <taxon>Bacillati</taxon>
        <taxon>Bacillota</taxon>
        <taxon>Bacilli</taxon>
        <taxon>Bacillales</taxon>
        <taxon>Bacillaceae</taxon>
        <taxon>Peribacillus</taxon>
    </lineage>
</organism>
<dbReference type="Proteomes" id="UP000264541">
    <property type="component" value="Unassembled WGS sequence"/>
</dbReference>
<evidence type="ECO:0000313" key="2">
    <source>
        <dbReference type="EMBL" id="RFU69862.1"/>
    </source>
</evidence>
<gene>
    <name evidence="2" type="ORF">D0469_08625</name>
</gene>
<sequence>MSEFNKSEIRMMNQILLGLFIAVNYAYFLSLGNTPFPWFSYLGAPVGLAIILFCWIGKKYLLFNIALLAATVIYSIAFNWGALFPSH</sequence>
<dbReference type="RefSeq" id="WP_117326343.1">
    <property type="nucleotide sequence ID" value="NZ_QVTE01000020.1"/>
</dbReference>
<name>A0A372LQA5_9BACI</name>
<proteinExistence type="predicted"/>
<feature type="transmembrane region" description="Helical" evidence="1">
    <location>
        <begin position="12"/>
        <end position="32"/>
    </location>
</feature>
<dbReference type="EMBL" id="QVTE01000020">
    <property type="protein sequence ID" value="RFU69862.1"/>
    <property type="molecule type" value="Genomic_DNA"/>
</dbReference>
<evidence type="ECO:0000256" key="1">
    <source>
        <dbReference type="SAM" id="Phobius"/>
    </source>
</evidence>
<keyword evidence="1" id="KW-0812">Transmembrane</keyword>
<dbReference type="OrthoDB" id="2453380at2"/>
<feature type="transmembrane region" description="Helical" evidence="1">
    <location>
        <begin position="38"/>
        <end position="56"/>
    </location>
</feature>
<keyword evidence="1" id="KW-0472">Membrane</keyword>
<comment type="caution">
    <text evidence="2">The sequence shown here is derived from an EMBL/GenBank/DDBJ whole genome shotgun (WGS) entry which is preliminary data.</text>
</comment>
<evidence type="ECO:0000313" key="3">
    <source>
        <dbReference type="Proteomes" id="UP000264541"/>
    </source>
</evidence>
<protein>
    <submittedName>
        <fullName evidence="2">Uncharacterized protein</fullName>
    </submittedName>
</protein>
<feature type="transmembrane region" description="Helical" evidence="1">
    <location>
        <begin position="61"/>
        <end position="82"/>
    </location>
</feature>
<accession>A0A372LQA5</accession>
<reference evidence="2 3" key="1">
    <citation type="submission" date="2018-08" db="EMBL/GenBank/DDBJ databases">
        <title>Bacillus chawlae sp. nov., Bacillus glennii sp. nov., and Bacillus saganii sp. nov. Isolated from the Vehicle Assembly Building at Kennedy Space Center where the Viking Spacecraft were Assembled.</title>
        <authorList>
            <person name="Seuylemezian A."/>
            <person name="Vaishampayan P."/>
        </authorList>
    </citation>
    <scope>NUCLEOTIDE SEQUENCE [LARGE SCALE GENOMIC DNA]</scope>
    <source>
        <strain evidence="2 3">V47-23a</strain>
    </source>
</reference>
<keyword evidence="3" id="KW-1185">Reference proteome</keyword>